<feature type="DNA-binding region" description="H-T-H motif" evidence="5">
    <location>
        <begin position="32"/>
        <end position="51"/>
    </location>
</feature>
<dbReference type="InterPro" id="IPR036271">
    <property type="entry name" value="Tet_transcr_reg_TetR-rel_C_sf"/>
</dbReference>
<accession>A0A919GRV5</accession>
<dbReference type="PROSITE" id="PS50977">
    <property type="entry name" value="HTH_TETR_2"/>
    <property type="match status" value="1"/>
</dbReference>
<dbReference type="EMBL" id="BNEE01000004">
    <property type="protein sequence ID" value="GHI83233.1"/>
    <property type="molecule type" value="Genomic_DNA"/>
</dbReference>
<dbReference type="GO" id="GO:0045892">
    <property type="term" value="P:negative regulation of DNA-templated transcription"/>
    <property type="evidence" value="ECO:0007669"/>
    <property type="project" value="UniProtKB-ARBA"/>
</dbReference>
<dbReference type="Proteomes" id="UP000600026">
    <property type="component" value="Unassembled WGS sequence"/>
</dbReference>
<dbReference type="Gene3D" id="1.10.357.10">
    <property type="entry name" value="Tetracycline Repressor, domain 2"/>
    <property type="match status" value="1"/>
</dbReference>
<dbReference type="InterPro" id="IPR001647">
    <property type="entry name" value="HTH_TetR"/>
</dbReference>
<comment type="caution">
    <text evidence="7">The sequence shown here is derived from an EMBL/GenBank/DDBJ whole genome shotgun (WGS) entry which is preliminary data.</text>
</comment>
<sequence>MAQDDDRGAARRAQILAAAATVFARQGYHGARMDDIVKESGLSKGALYWYFKSKEELATALVHHMLATETRTMDELLAEDVSAAQQLEQLVRGFARELAKNPDRAPLALELLALARTIPDIRSCYSAHHDRYLDQVRTLLLRLDGAEPAGDASYARADAAALALLSVVDGMVLRWTLATAPFDLEDQLWAAVSGIVRGMQAPA</sequence>
<dbReference type="SUPFAM" id="SSF46689">
    <property type="entry name" value="Homeodomain-like"/>
    <property type="match status" value="1"/>
</dbReference>
<dbReference type="PANTHER" id="PTHR30055">
    <property type="entry name" value="HTH-TYPE TRANSCRIPTIONAL REGULATOR RUTR"/>
    <property type="match status" value="1"/>
</dbReference>
<keyword evidence="1" id="KW-0678">Repressor</keyword>
<protein>
    <recommendedName>
        <fullName evidence="6">HTH tetR-type domain-containing protein</fullName>
    </recommendedName>
</protein>
<evidence type="ECO:0000313" key="7">
    <source>
        <dbReference type="EMBL" id="GHI83233.1"/>
    </source>
</evidence>
<evidence type="ECO:0000256" key="2">
    <source>
        <dbReference type="ARBA" id="ARBA00023015"/>
    </source>
</evidence>
<dbReference type="RefSeq" id="WP_051901735.1">
    <property type="nucleotide sequence ID" value="NZ_BNEE01000004.1"/>
</dbReference>
<organism evidence="7 8">
    <name type="scientific">Streptomyces xanthophaeus</name>
    <dbReference type="NCBI Taxonomy" id="67385"/>
    <lineage>
        <taxon>Bacteria</taxon>
        <taxon>Bacillati</taxon>
        <taxon>Actinomycetota</taxon>
        <taxon>Actinomycetes</taxon>
        <taxon>Kitasatosporales</taxon>
        <taxon>Streptomycetaceae</taxon>
        <taxon>Streptomyces</taxon>
    </lineage>
</organism>
<evidence type="ECO:0000256" key="4">
    <source>
        <dbReference type="ARBA" id="ARBA00023163"/>
    </source>
</evidence>
<dbReference type="OrthoDB" id="4899232at2"/>
<evidence type="ECO:0000313" key="8">
    <source>
        <dbReference type="Proteomes" id="UP000600026"/>
    </source>
</evidence>
<name>A0A919GRV5_9ACTN</name>
<evidence type="ECO:0000256" key="3">
    <source>
        <dbReference type="ARBA" id="ARBA00023125"/>
    </source>
</evidence>
<dbReference type="GO" id="GO:0000976">
    <property type="term" value="F:transcription cis-regulatory region binding"/>
    <property type="evidence" value="ECO:0007669"/>
    <property type="project" value="TreeGrafter"/>
</dbReference>
<gene>
    <name evidence="7" type="ORF">Sxan_05970</name>
</gene>
<dbReference type="Pfam" id="PF00440">
    <property type="entry name" value="TetR_N"/>
    <property type="match status" value="1"/>
</dbReference>
<evidence type="ECO:0000259" key="6">
    <source>
        <dbReference type="PROSITE" id="PS50977"/>
    </source>
</evidence>
<dbReference type="AlphaFoldDB" id="A0A919GRV5"/>
<keyword evidence="2" id="KW-0805">Transcription regulation</keyword>
<proteinExistence type="predicted"/>
<evidence type="ECO:0000256" key="1">
    <source>
        <dbReference type="ARBA" id="ARBA00022491"/>
    </source>
</evidence>
<dbReference type="SUPFAM" id="SSF48498">
    <property type="entry name" value="Tetracyclin repressor-like, C-terminal domain"/>
    <property type="match status" value="1"/>
</dbReference>
<keyword evidence="4" id="KW-0804">Transcription</keyword>
<dbReference type="PANTHER" id="PTHR30055:SF234">
    <property type="entry name" value="HTH-TYPE TRANSCRIPTIONAL REGULATOR BETI"/>
    <property type="match status" value="1"/>
</dbReference>
<dbReference type="InterPro" id="IPR009057">
    <property type="entry name" value="Homeodomain-like_sf"/>
</dbReference>
<dbReference type="GO" id="GO:0003700">
    <property type="term" value="F:DNA-binding transcription factor activity"/>
    <property type="evidence" value="ECO:0007669"/>
    <property type="project" value="TreeGrafter"/>
</dbReference>
<dbReference type="InterPro" id="IPR050109">
    <property type="entry name" value="HTH-type_TetR-like_transc_reg"/>
</dbReference>
<keyword evidence="3 5" id="KW-0238">DNA-binding</keyword>
<dbReference type="FunFam" id="1.10.10.60:FF:000141">
    <property type="entry name" value="TetR family transcriptional regulator"/>
    <property type="match status" value="1"/>
</dbReference>
<dbReference type="PRINTS" id="PR00455">
    <property type="entry name" value="HTHTETR"/>
</dbReference>
<keyword evidence="8" id="KW-1185">Reference proteome</keyword>
<dbReference type="Pfam" id="PF13977">
    <property type="entry name" value="TetR_C_6"/>
    <property type="match status" value="1"/>
</dbReference>
<evidence type="ECO:0000256" key="5">
    <source>
        <dbReference type="PROSITE-ProRule" id="PRU00335"/>
    </source>
</evidence>
<reference evidence="7" key="1">
    <citation type="submission" date="2020-09" db="EMBL/GenBank/DDBJ databases">
        <title>Whole genome shotgun sequence of Streptomyces xanthophaeus NBRC 12829.</title>
        <authorList>
            <person name="Komaki H."/>
            <person name="Tamura T."/>
        </authorList>
    </citation>
    <scope>NUCLEOTIDE SEQUENCE</scope>
    <source>
        <strain evidence="7">NBRC 12829</strain>
    </source>
</reference>
<dbReference type="InterPro" id="IPR039538">
    <property type="entry name" value="BetI_C"/>
</dbReference>
<feature type="domain" description="HTH tetR-type" evidence="6">
    <location>
        <begin position="9"/>
        <end position="69"/>
    </location>
</feature>